<evidence type="ECO:0000256" key="3">
    <source>
        <dbReference type="SAM" id="SignalP"/>
    </source>
</evidence>
<feature type="signal peptide" evidence="3">
    <location>
        <begin position="1"/>
        <end position="19"/>
    </location>
</feature>
<dbReference type="SUPFAM" id="SSF49742">
    <property type="entry name" value="PHM/PNGase F"/>
    <property type="match status" value="2"/>
</dbReference>
<dbReference type="PANTHER" id="PTHR10157:SF23">
    <property type="entry name" value="MOXD1 HOMOLOG 1"/>
    <property type="match status" value="1"/>
</dbReference>
<dbReference type="InterPro" id="IPR036939">
    <property type="entry name" value="Cu2_ascorb_mOase_N_sf"/>
</dbReference>
<feature type="chain" id="PRO_5020476422" evidence="3">
    <location>
        <begin position="20"/>
        <end position="440"/>
    </location>
</feature>
<sequence>MTNTRLRAGVVLIPILLWACGGGSATPGGEGGAGGSGGGNGGMGGGPDLPCDVAEIVAENCQICHGSPPKYGAPMALVTAADFHIGAQSDPSKKVHELVGTRIHDAARPMPPKGLLDPASQGVLDAWIAAGAPGASGESCSGTGGAGGGGGSGPSCTPDVLLRPKTAWTMPKLTQDAYVCFGADAVVPSKRHITTIAPAVDNDVIVHHMLLYEVPSAYGTTPKPCGAGDSGGGRLVSVWAPGAQALVLPPEAGLPIEGTGHYMIQMHYSNLTALDGQTDLSGFDLCTTTNLRPNDADILAFGTTKINIPPHSDLDLSCSLTVPAGFPKLNTFAIGPHMHKLGTVISAQHKKGSGAAVDLTHREPWSFDDQYWDMTSTTINPGDTITTRCVWQNPSNSNVTFGEDTSSEMCFVFAAYYPRVQVPNWHWGLPAVSSECQAAP</sequence>
<dbReference type="AlphaFoldDB" id="A0A4U1J9F0"/>
<evidence type="ECO:0000259" key="4">
    <source>
        <dbReference type="Pfam" id="PF01082"/>
    </source>
</evidence>
<dbReference type="InterPro" id="IPR014784">
    <property type="entry name" value="Cu2_ascorb_mOase-like_C"/>
</dbReference>
<dbReference type="GO" id="GO:0005507">
    <property type="term" value="F:copper ion binding"/>
    <property type="evidence" value="ECO:0007669"/>
    <property type="project" value="InterPro"/>
</dbReference>
<comment type="caution">
    <text evidence="6">The sequence shown here is derived from an EMBL/GenBank/DDBJ whole genome shotgun (WGS) entry which is preliminary data.</text>
</comment>
<name>A0A4U1J9F0_9BACT</name>
<dbReference type="Gene3D" id="2.60.120.230">
    <property type="match status" value="1"/>
</dbReference>
<proteinExistence type="predicted"/>
<dbReference type="InterPro" id="IPR024548">
    <property type="entry name" value="Cu2_monoox_C"/>
</dbReference>
<dbReference type="Pfam" id="PF01082">
    <property type="entry name" value="Cu2_monooxygen"/>
    <property type="match status" value="1"/>
</dbReference>
<keyword evidence="7" id="KW-1185">Reference proteome</keyword>
<keyword evidence="1" id="KW-1015">Disulfide bond</keyword>
<reference evidence="6 7" key="1">
    <citation type="submission" date="2019-04" db="EMBL/GenBank/DDBJ databases">
        <authorList>
            <person name="Li Y."/>
            <person name="Wang J."/>
        </authorList>
    </citation>
    <scope>NUCLEOTIDE SEQUENCE [LARGE SCALE GENOMIC DNA]</scope>
    <source>
        <strain evidence="6 7">DSM 14668</strain>
    </source>
</reference>
<dbReference type="PANTHER" id="PTHR10157">
    <property type="entry name" value="DOPAMINE BETA HYDROXYLASE RELATED"/>
    <property type="match status" value="1"/>
</dbReference>
<evidence type="ECO:0000313" key="7">
    <source>
        <dbReference type="Proteomes" id="UP000309215"/>
    </source>
</evidence>
<keyword evidence="6" id="KW-0560">Oxidoreductase</keyword>
<evidence type="ECO:0000259" key="5">
    <source>
        <dbReference type="Pfam" id="PF03712"/>
    </source>
</evidence>
<dbReference type="Pfam" id="PF03712">
    <property type="entry name" value="Cu2_monoox_C"/>
    <property type="match status" value="1"/>
</dbReference>
<dbReference type="InterPro" id="IPR000945">
    <property type="entry name" value="DBH-like"/>
</dbReference>
<keyword evidence="2" id="KW-0325">Glycoprotein</keyword>
<dbReference type="EMBL" id="SSMQ01000023">
    <property type="protein sequence ID" value="TKD05015.1"/>
    <property type="molecule type" value="Genomic_DNA"/>
</dbReference>
<evidence type="ECO:0000256" key="2">
    <source>
        <dbReference type="ARBA" id="ARBA00023180"/>
    </source>
</evidence>
<accession>A0A4U1J9F0</accession>
<dbReference type="InterPro" id="IPR000323">
    <property type="entry name" value="Cu2_ascorb_mOase_N"/>
</dbReference>
<feature type="domain" description="Copper type II ascorbate-dependent monooxygenase C-terminal" evidence="5">
    <location>
        <begin position="295"/>
        <end position="422"/>
    </location>
</feature>
<dbReference type="Proteomes" id="UP000309215">
    <property type="component" value="Unassembled WGS sequence"/>
</dbReference>
<dbReference type="Gene3D" id="2.60.120.310">
    <property type="entry name" value="Copper type II, ascorbate-dependent monooxygenase, N-terminal domain"/>
    <property type="match status" value="1"/>
</dbReference>
<protein>
    <submittedName>
        <fullName evidence="6">Peptidylglycine alpha-amidating monooxygenase</fullName>
    </submittedName>
</protein>
<feature type="domain" description="Copper type II ascorbate-dependent monooxygenase N-terminal" evidence="4">
    <location>
        <begin position="171"/>
        <end position="272"/>
    </location>
</feature>
<dbReference type="RefSeq" id="WP_136931086.1">
    <property type="nucleotide sequence ID" value="NZ_SSMQ01000023.1"/>
</dbReference>
<keyword evidence="3" id="KW-0732">Signal</keyword>
<gene>
    <name evidence="6" type="ORF">E8A74_22375</name>
</gene>
<evidence type="ECO:0000313" key="6">
    <source>
        <dbReference type="EMBL" id="TKD05015.1"/>
    </source>
</evidence>
<dbReference type="InterPro" id="IPR008977">
    <property type="entry name" value="PHM/PNGase_F_dom_sf"/>
</dbReference>
<organism evidence="6 7">
    <name type="scientific">Polyangium fumosum</name>
    <dbReference type="NCBI Taxonomy" id="889272"/>
    <lineage>
        <taxon>Bacteria</taxon>
        <taxon>Pseudomonadati</taxon>
        <taxon>Myxococcota</taxon>
        <taxon>Polyangia</taxon>
        <taxon>Polyangiales</taxon>
        <taxon>Polyangiaceae</taxon>
        <taxon>Polyangium</taxon>
    </lineage>
</organism>
<dbReference type="GO" id="GO:0004500">
    <property type="term" value="F:dopamine beta-monooxygenase activity"/>
    <property type="evidence" value="ECO:0007669"/>
    <property type="project" value="InterPro"/>
</dbReference>
<keyword evidence="6" id="KW-0503">Monooxygenase</keyword>
<dbReference type="OrthoDB" id="258766at2"/>
<evidence type="ECO:0000256" key="1">
    <source>
        <dbReference type="ARBA" id="ARBA00023157"/>
    </source>
</evidence>